<dbReference type="InterPro" id="IPR032809">
    <property type="entry name" value="Put_HupE_UreJ"/>
</dbReference>
<protein>
    <submittedName>
        <fullName evidence="2">HupE / UreJ protein</fullName>
    </submittedName>
</protein>
<keyword evidence="1" id="KW-0812">Transmembrane</keyword>
<feature type="transmembrane region" description="Helical" evidence="1">
    <location>
        <begin position="209"/>
        <end position="234"/>
    </location>
</feature>
<dbReference type="AlphaFoldDB" id="A0A1I5KH75"/>
<evidence type="ECO:0000313" key="3">
    <source>
        <dbReference type="Proteomes" id="UP000199356"/>
    </source>
</evidence>
<feature type="transmembrane region" description="Helical" evidence="1">
    <location>
        <begin position="270"/>
        <end position="288"/>
    </location>
</feature>
<dbReference type="EMBL" id="FOXA01000001">
    <property type="protein sequence ID" value="SFO83986.1"/>
    <property type="molecule type" value="Genomic_DNA"/>
</dbReference>
<dbReference type="OrthoDB" id="9808870at2"/>
<keyword evidence="3" id="KW-1185">Reference proteome</keyword>
<feature type="transmembrane region" description="Helical" evidence="1">
    <location>
        <begin position="364"/>
        <end position="382"/>
    </location>
</feature>
<organism evidence="2 3">
    <name type="scientific">Tranquillimonas alkanivorans</name>
    <dbReference type="NCBI Taxonomy" id="441119"/>
    <lineage>
        <taxon>Bacteria</taxon>
        <taxon>Pseudomonadati</taxon>
        <taxon>Pseudomonadota</taxon>
        <taxon>Alphaproteobacteria</taxon>
        <taxon>Rhodobacterales</taxon>
        <taxon>Roseobacteraceae</taxon>
        <taxon>Tranquillimonas</taxon>
    </lineage>
</organism>
<dbReference type="STRING" id="441119.SAMN04488047_10187"/>
<name>A0A1I5KH75_9RHOB</name>
<accession>A0A1I5KH75</accession>
<evidence type="ECO:0000256" key="1">
    <source>
        <dbReference type="SAM" id="Phobius"/>
    </source>
</evidence>
<keyword evidence="1" id="KW-0472">Membrane</keyword>
<reference evidence="2 3" key="1">
    <citation type="submission" date="2016-10" db="EMBL/GenBank/DDBJ databases">
        <authorList>
            <person name="de Groot N.N."/>
        </authorList>
    </citation>
    <scope>NUCLEOTIDE SEQUENCE [LARGE SCALE GENOMIC DNA]</scope>
    <source>
        <strain evidence="2 3">DSM 19547</strain>
    </source>
</reference>
<proteinExistence type="predicted"/>
<feature type="transmembrane region" description="Helical" evidence="1">
    <location>
        <begin position="295"/>
        <end position="316"/>
    </location>
</feature>
<keyword evidence="1" id="KW-1133">Transmembrane helix</keyword>
<sequence>MAIIPSSLAEGRVWRGALLSSLLLALLTCWASVARAHEVQPAVADVWIEGDALRMELKLTLEPLMAGIDLEGLDDTNASDRTEANDALRTLAPNELETRFEAYWPELRDDLQIRSDGERVVPRLGGVDIPKVGDPGLPRLSRLRLTADLPPGDAPVTVAWPATNGALVVRQMAAGPDGYSAYLDRGAESAPMPRTGTVQQSSLEVFTDYVVIGFAHIIPKGLDHILFVLGLFFLSQRLGPLLWQVSAFTVAHTVTLALGILGLVSVPAYIVEPLIAASIAYVGIENVLSRGMNPWRPVVVFAFGLLHGLGFASVLGEIGLNPAQFVTGLIGFNVGVELGQLAVIALAFLAVGVWSRNRTWYRSVIANPASIAIALVGAYWAVERTLL</sequence>
<feature type="transmembrane region" description="Helical" evidence="1">
    <location>
        <begin position="241"/>
        <end position="264"/>
    </location>
</feature>
<evidence type="ECO:0000313" key="2">
    <source>
        <dbReference type="EMBL" id="SFO83986.1"/>
    </source>
</evidence>
<dbReference type="Proteomes" id="UP000199356">
    <property type="component" value="Unassembled WGS sequence"/>
</dbReference>
<dbReference type="RefSeq" id="WP_093416245.1">
    <property type="nucleotide sequence ID" value="NZ_FOXA01000001.1"/>
</dbReference>
<feature type="transmembrane region" description="Helical" evidence="1">
    <location>
        <begin position="328"/>
        <end position="352"/>
    </location>
</feature>
<dbReference type="Pfam" id="PF13795">
    <property type="entry name" value="HupE_UreJ_2"/>
    <property type="match status" value="1"/>
</dbReference>
<gene>
    <name evidence="2" type="ORF">SAMN04488047_10187</name>
</gene>